<protein>
    <submittedName>
        <fullName evidence="1">Uncharacterized protein</fullName>
    </submittedName>
</protein>
<dbReference type="Proteomes" id="UP001605036">
    <property type="component" value="Unassembled WGS sequence"/>
</dbReference>
<accession>A0ABD1YF19</accession>
<evidence type="ECO:0000313" key="2">
    <source>
        <dbReference type="Proteomes" id="UP001605036"/>
    </source>
</evidence>
<proteinExistence type="predicted"/>
<name>A0ABD1YF19_9MARC</name>
<reference evidence="1 2" key="1">
    <citation type="submission" date="2024-09" db="EMBL/GenBank/DDBJ databases">
        <title>Chromosome-scale assembly of Riccia fluitans.</title>
        <authorList>
            <person name="Paukszto L."/>
            <person name="Sawicki J."/>
            <person name="Karawczyk K."/>
            <person name="Piernik-Szablinska J."/>
            <person name="Szczecinska M."/>
            <person name="Mazdziarz M."/>
        </authorList>
    </citation>
    <scope>NUCLEOTIDE SEQUENCE [LARGE SCALE GENOMIC DNA]</scope>
    <source>
        <strain evidence="1">Rf_01</strain>
        <tissue evidence="1">Aerial parts of the thallus</tissue>
    </source>
</reference>
<evidence type="ECO:0000313" key="1">
    <source>
        <dbReference type="EMBL" id="KAL2629389.1"/>
    </source>
</evidence>
<dbReference type="EMBL" id="JBHFFA010000004">
    <property type="protein sequence ID" value="KAL2629389.1"/>
    <property type="molecule type" value="Genomic_DNA"/>
</dbReference>
<dbReference type="AlphaFoldDB" id="A0ABD1YF19"/>
<gene>
    <name evidence="1" type="ORF">R1flu_014075</name>
</gene>
<comment type="caution">
    <text evidence="1">The sequence shown here is derived from an EMBL/GenBank/DDBJ whole genome shotgun (WGS) entry which is preliminary data.</text>
</comment>
<sequence>MCCLNFSMVGRGRRHQEGKRSCGRMCTCKPGIFGKQIVVTLNGKISVGWVCQKAKRVCCCESSLKEGFFRLWRGTNAANAVALLTVRIYLPCYDILPEKLEASASESTPRLKP</sequence>
<keyword evidence="2" id="KW-1185">Reference proteome</keyword>
<organism evidence="1 2">
    <name type="scientific">Riccia fluitans</name>
    <dbReference type="NCBI Taxonomy" id="41844"/>
    <lineage>
        <taxon>Eukaryota</taxon>
        <taxon>Viridiplantae</taxon>
        <taxon>Streptophyta</taxon>
        <taxon>Embryophyta</taxon>
        <taxon>Marchantiophyta</taxon>
        <taxon>Marchantiopsida</taxon>
        <taxon>Marchantiidae</taxon>
        <taxon>Marchantiales</taxon>
        <taxon>Ricciaceae</taxon>
        <taxon>Riccia</taxon>
    </lineage>
</organism>